<reference evidence="5" key="1">
    <citation type="submission" date="2020-08" db="EMBL/GenBank/DDBJ databases">
        <title>Genome public.</title>
        <authorList>
            <person name="Liu C."/>
            <person name="Sun Q."/>
        </authorList>
    </citation>
    <scope>NUCLEOTIDE SEQUENCE</scope>
    <source>
        <strain evidence="5">NSJ-32</strain>
    </source>
</reference>
<keyword evidence="2" id="KW-0809">Transit peptide</keyword>
<dbReference type="GO" id="GO:0008168">
    <property type="term" value="F:methyltransferase activity"/>
    <property type="evidence" value="ECO:0007669"/>
    <property type="project" value="UniProtKB-KW"/>
</dbReference>
<accession>A0A926DRI9</accession>
<dbReference type="Proteomes" id="UP000657006">
    <property type="component" value="Unassembled WGS sequence"/>
</dbReference>
<dbReference type="RefSeq" id="WP_177714333.1">
    <property type="nucleotide sequence ID" value="NZ_JACRSQ010000001.1"/>
</dbReference>
<dbReference type="Pfam" id="PF09243">
    <property type="entry name" value="Rsm22"/>
    <property type="match status" value="1"/>
</dbReference>
<keyword evidence="5" id="KW-0489">Methyltransferase</keyword>
<dbReference type="SUPFAM" id="SSF53335">
    <property type="entry name" value="S-adenosyl-L-methionine-dependent methyltransferases"/>
    <property type="match status" value="1"/>
</dbReference>
<comment type="caution">
    <text evidence="5">The sequence shown here is derived from an EMBL/GenBank/DDBJ whole genome shotgun (WGS) entry which is preliminary data.</text>
</comment>
<dbReference type="EMBL" id="JACRSQ010000001">
    <property type="protein sequence ID" value="MBC8541995.1"/>
    <property type="molecule type" value="Genomic_DNA"/>
</dbReference>
<evidence type="ECO:0000313" key="5">
    <source>
        <dbReference type="EMBL" id="MBC8541995.1"/>
    </source>
</evidence>
<keyword evidence="3" id="KW-0408">Iron</keyword>
<evidence type="ECO:0000256" key="4">
    <source>
        <dbReference type="ARBA" id="ARBA00023014"/>
    </source>
</evidence>
<dbReference type="GO" id="GO:0046872">
    <property type="term" value="F:metal ion binding"/>
    <property type="evidence" value="ECO:0007669"/>
    <property type="project" value="UniProtKB-KW"/>
</dbReference>
<dbReference type="GO" id="GO:0003735">
    <property type="term" value="F:structural constituent of ribosome"/>
    <property type="evidence" value="ECO:0007669"/>
    <property type="project" value="TreeGrafter"/>
</dbReference>
<evidence type="ECO:0000256" key="3">
    <source>
        <dbReference type="ARBA" id="ARBA00023004"/>
    </source>
</evidence>
<dbReference type="AlphaFoldDB" id="A0A926DRI9"/>
<dbReference type="GO" id="GO:0006412">
    <property type="term" value="P:translation"/>
    <property type="evidence" value="ECO:0007669"/>
    <property type="project" value="InterPro"/>
</dbReference>
<dbReference type="GO" id="GO:0015935">
    <property type="term" value="C:small ribosomal subunit"/>
    <property type="evidence" value="ECO:0007669"/>
    <property type="project" value="TreeGrafter"/>
</dbReference>
<dbReference type="PANTHER" id="PTHR13184">
    <property type="entry name" value="37S RIBOSOMAL PROTEIN S22"/>
    <property type="match status" value="1"/>
</dbReference>
<keyword evidence="5" id="KW-0808">Transferase</keyword>
<dbReference type="InterPro" id="IPR015324">
    <property type="entry name" value="Ribosomal_Rsm22-like"/>
</dbReference>
<evidence type="ECO:0000313" key="6">
    <source>
        <dbReference type="Proteomes" id="UP000657006"/>
    </source>
</evidence>
<evidence type="ECO:0000256" key="1">
    <source>
        <dbReference type="ARBA" id="ARBA00022723"/>
    </source>
</evidence>
<proteinExistence type="predicted"/>
<dbReference type="GO" id="GO:0032259">
    <property type="term" value="P:methylation"/>
    <property type="evidence" value="ECO:0007669"/>
    <property type="project" value="UniProtKB-KW"/>
</dbReference>
<keyword evidence="6" id="KW-1185">Reference proteome</keyword>
<evidence type="ECO:0000256" key="2">
    <source>
        <dbReference type="ARBA" id="ARBA00022946"/>
    </source>
</evidence>
<keyword evidence="4" id="KW-0411">Iron-sulfur</keyword>
<dbReference type="GO" id="GO:0051536">
    <property type="term" value="F:iron-sulfur cluster binding"/>
    <property type="evidence" value="ECO:0007669"/>
    <property type="project" value="UniProtKB-KW"/>
</dbReference>
<dbReference type="Gene3D" id="3.40.50.150">
    <property type="entry name" value="Vaccinia Virus protein VP39"/>
    <property type="match status" value="1"/>
</dbReference>
<name>A0A926DRI9_9FIRM</name>
<keyword evidence="1" id="KW-0479">Metal-binding</keyword>
<dbReference type="InterPro" id="IPR029063">
    <property type="entry name" value="SAM-dependent_MTases_sf"/>
</dbReference>
<organism evidence="5 6">
    <name type="scientific">Bianquea renquensis</name>
    <dbReference type="NCBI Taxonomy" id="2763661"/>
    <lineage>
        <taxon>Bacteria</taxon>
        <taxon>Bacillati</taxon>
        <taxon>Bacillota</taxon>
        <taxon>Clostridia</taxon>
        <taxon>Eubacteriales</taxon>
        <taxon>Bianqueaceae</taxon>
        <taxon>Bianquea</taxon>
    </lineage>
</organism>
<dbReference type="PANTHER" id="PTHR13184:SF5">
    <property type="entry name" value="METHYLTRANSFERASE-LIKE PROTEIN 17, MITOCHONDRIAL"/>
    <property type="match status" value="1"/>
</dbReference>
<gene>
    <name evidence="5" type="ORF">H8730_00325</name>
</gene>
<sequence length="322" mass="35960">MDMPENLREALVTLTEEVSSSRLVEEARRISFRYRDRGDPQQFIQSRSEALAYAVARMPATYGAVSSALAYTLTALEGWGEEMASLLDVGAGTGAATWAADGLVALQKVVCVERETMMRQIGTTIMAFGSEALQNAMWIECDIASQPIPSRGDLVIASYVLNELNVQSQAEVSEKLWDCAEKLLLIVEPGTPEGYRTIERVRTILLQRGAHIVAPCPHENPCPMLEQDWCHFSCRIPRSQLHRLSKGGEAPYEDEKYAYVALARERGPLNEGGRILRHPQIAKGIVRIQLCTEEGITWKTFSKRDGEAYKRVRKAKCGDWVE</sequence>
<protein>
    <submittedName>
        <fullName evidence="5">rRNA methyltransferase</fullName>
    </submittedName>
</protein>
<dbReference type="InterPro" id="IPR052571">
    <property type="entry name" value="Mt_RNA_Methyltransferase"/>
</dbReference>